<name>A0A6J7NHL5_9ZZZZ</name>
<proteinExistence type="predicted"/>
<reference evidence="2" key="1">
    <citation type="submission" date="2020-05" db="EMBL/GenBank/DDBJ databases">
        <authorList>
            <person name="Chiriac C."/>
            <person name="Salcher M."/>
            <person name="Ghai R."/>
            <person name="Kavagutti S V."/>
        </authorList>
    </citation>
    <scope>NUCLEOTIDE SEQUENCE</scope>
</reference>
<organism evidence="2">
    <name type="scientific">freshwater metagenome</name>
    <dbReference type="NCBI Taxonomy" id="449393"/>
    <lineage>
        <taxon>unclassified sequences</taxon>
        <taxon>metagenomes</taxon>
        <taxon>ecological metagenomes</taxon>
    </lineage>
</organism>
<evidence type="ECO:0000256" key="1">
    <source>
        <dbReference type="SAM" id="MobiDB-lite"/>
    </source>
</evidence>
<protein>
    <submittedName>
        <fullName evidence="2">Unannotated protein</fullName>
    </submittedName>
</protein>
<accession>A0A6J7NHL5</accession>
<sequence length="152" mass="15532">MPIGTPRSIASESAPNPSAPDWLTRAIEPAGAGVDSEENTGLNVAMTEPAPPTEPMQVGPTMRMPDARAIATSSSCAAWPSGPVSANPEDMTMHAFTPAAAQSRTAAATEPAGTMMRARSIGSVTSPMLAKAGRPRIVPPFGLTGAMKPPKP</sequence>
<dbReference type="AlphaFoldDB" id="A0A6J7NHL5"/>
<dbReference type="EMBL" id="CAFBOM010000152">
    <property type="protein sequence ID" value="CAB4990272.1"/>
    <property type="molecule type" value="Genomic_DNA"/>
</dbReference>
<feature type="region of interest" description="Disordered" evidence="1">
    <location>
        <begin position="1"/>
        <end position="61"/>
    </location>
</feature>
<evidence type="ECO:0000313" key="2">
    <source>
        <dbReference type="EMBL" id="CAB4990272.1"/>
    </source>
</evidence>
<gene>
    <name evidence="2" type="ORF">UFOPK3957_00967</name>
</gene>